<dbReference type="InterPro" id="IPR003961">
    <property type="entry name" value="FN3_dom"/>
</dbReference>
<feature type="domain" description="Fibronectin type-III" evidence="5">
    <location>
        <begin position="634"/>
        <end position="723"/>
    </location>
</feature>
<keyword evidence="1" id="KW-0479">Metal-binding</keyword>
<evidence type="ECO:0000256" key="3">
    <source>
        <dbReference type="SAM" id="MobiDB-lite"/>
    </source>
</evidence>
<comment type="caution">
    <text evidence="6">The sequence shown here is derived from an EMBL/GenBank/DDBJ whole genome shotgun (WGS) entry which is preliminary data.</text>
</comment>
<dbReference type="GO" id="GO:0046872">
    <property type="term" value="F:metal ion binding"/>
    <property type="evidence" value="ECO:0007669"/>
    <property type="project" value="UniProtKB-KW"/>
</dbReference>
<keyword evidence="4" id="KW-0732">Signal</keyword>
<dbReference type="InterPro" id="IPR054470">
    <property type="entry name" value="FIMAH_dom"/>
</dbReference>
<proteinExistence type="predicted"/>
<feature type="chain" id="PRO_5039607564" evidence="4">
    <location>
        <begin position="23"/>
        <end position="1082"/>
    </location>
</feature>
<dbReference type="AlphaFoldDB" id="A0A7C8KT52"/>
<dbReference type="Gene3D" id="2.160.20.10">
    <property type="entry name" value="Single-stranded right-handed beta-helix, Pectin lyase-like"/>
    <property type="match status" value="1"/>
</dbReference>
<feature type="domain" description="Fibronectin type-III" evidence="5">
    <location>
        <begin position="730"/>
        <end position="817"/>
    </location>
</feature>
<dbReference type="SUPFAM" id="SSF51126">
    <property type="entry name" value="Pectin lyase-like"/>
    <property type="match status" value="1"/>
</dbReference>
<dbReference type="InterPro" id="IPR036116">
    <property type="entry name" value="FN3_sf"/>
</dbReference>
<keyword evidence="7" id="KW-1185">Reference proteome</keyword>
<protein>
    <submittedName>
        <fullName evidence="6">Pectinesterase</fullName>
    </submittedName>
</protein>
<name>A0A7C8KT52_9BACI</name>
<dbReference type="SMART" id="SM00060">
    <property type="entry name" value="FN3"/>
    <property type="match status" value="4"/>
</dbReference>
<evidence type="ECO:0000256" key="2">
    <source>
        <dbReference type="ARBA" id="ARBA00023180"/>
    </source>
</evidence>
<keyword evidence="2" id="KW-0325">Glycoprotein</keyword>
<evidence type="ECO:0000259" key="5">
    <source>
        <dbReference type="PROSITE" id="PS50853"/>
    </source>
</evidence>
<dbReference type="CDD" id="cd00063">
    <property type="entry name" value="FN3"/>
    <property type="match status" value="4"/>
</dbReference>
<dbReference type="Gene3D" id="2.60.40.10">
    <property type="entry name" value="Immunoglobulins"/>
    <property type="match status" value="4"/>
</dbReference>
<feature type="region of interest" description="Disordered" evidence="3">
    <location>
        <begin position="405"/>
        <end position="426"/>
    </location>
</feature>
<dbReference type="PROSITE" id="PS50853">
    <property type="entry name" value="FN3"/>
    <property type="match status" value="3"/>
</dbReference>
<dbReference type="Proteomes" id="UP000480246">
    <property type="component" value="Unassembled WGS sequence"/>
</dbReference>
<reference evidence="6 7" key="1">
    <citation type="submission" date="2019-10" db="EMBL/GenBank/DDBJ databases">
        <title>Gracilibacillus sp. nov. isolated from rice seeds.</title>
        <authorList>
            <person name="He S."/>
        </authorList>
    </citation>
    <scope>NUCLEOTIDE SEQUENCE [LARGE SCALE GENOMIC DNA]</scope>
    <source>
        <strain evidence="6 7">TD8</strain>
    </source>
</reference>
<evidence type="ECO:0000313" key="7">
    <source>
        <dbReference type="Proteomes" id="UP000480246"/>
    </source>
</evidence>
<dbReference type="Pfam" id="PF22888">
    <property type="entry name" value="FIMAH"/>
    <property type="match status" value="1"/>
</dbReference>
<dbReference type="InterPro" id="IPR052063">
    <property type="entry name" value="Polysaccharide_Lyase_1"/>
</dbReference>
<dbReference type="SUPFAM" id="SSF49265">
    <property type="entry name" value="Fibronectin type III"/>
    <property type="match status" value="2"/>
</dbReference>
<feature type="signal peptide" evidence="4">
    <location>
        <begin position="1"/>
        <end position="22"/>
    </location>
</feature>
<sequence length="1082" mass="119032">MKRCAYIVICLIVCFSIFPAYSPVSEATEEKELLAFPGAEGFGQYSKGGRGGEVYHVTSYELTGPGTFHDALTTAGDTPRTIVFDISGEITIPQIIVRNKANITIAGQTAPGDGVTIKGNNVRFVDSHDIIIRYMRFRLGKNDFQDDALYFEDSQNIIIDHSSFSWGTDENLSILSKEYENPKSKNITVQWSIISEGLLTHSMGGLIEMNPITMHHNLYAHNNDRNPKTKGQIDFVNNVVYNWGGYPYVAGGESGTKGYGNVVGNYFIAGINSANPEYAVVRGNENYSLYLQNNRIDSNKNGILDGRDTGTDMMEKERPSVIVNERFAYPLTNVEEPEQAYEHVLGYAGASLVRDTADQRVVYDVRNQTGAIIGEEGDVGGYPVLEKGTAPADTDRDGMPDEWELANGLNPNNPEDRNGDNNNNSYTNLEEYLNELAAPAFPENYPMEPPVWNEDPFVPPVVQPEPKPEQNPEPALLLDGEIIKNVVINDNSGNGAENASKWSVEQDMKEGDLVAGDRSAYRFTSIPSELQGVEWIRSAVNSRSATSEDLVSFYLTADAYVYVAHDSRISSKPEWLSSYENTGQTIQDDQPVTFELYRKHYPAGTQVVMGPNNNSKRMNYFVLIQPADDNHEAPSERPSDLAAEESATKVSLNWSAVDGASGYLIYRSSSKDSNLRAIASSDTNSFTDNGVELGVHYHYRISAINSGGESALSDSAELFVYDQNEPAPVAPNNVAITETKSITVGLEWEPVEEAISYSVYRSAEPDGEFTKVASTTSAVYTDKPVEPSTTYYYKVATTGIGGESEMSGTVSTTTKEAISLPGIPNGLTSGEVSTTSLELKWEAVVDAESYDIYRKANSEANYSKVASINKTFYKDTGVSAGQTGYSYKVVAGNEMGESGFSEELYVEMPLPDAPSELKVTLVGEDFVGLTWTSNGGADQYNIYRKAGEEVEHVGYAKVDTFYDRTAEPGVNYTYYVKAAYADRESESSNSVEAKPGYLTVLTHYMQQFEQSGDLVGPAVAQLNNSLKQVDHHLKKDSTKQASKFLSKYTDQLDRQNQKGNISPLAKSLLLHYADAFLEDLNR</sequence>
<evidence type="ECO:0000256" key="1">
    <source>
        <dbReference type="ARBA" id="ARBA00022723"/>
    </source>
</evidence>
<dbReference type="OrthoDB" id="9804686at2"/>
<dbReference type="EMBL" id="WEID01000089">
    <property type="protein sequence ID" value="KAB8127674.1"/>
    <property type="molecule type" value="Genomic_DNA"/>
</dbReference>
<gene>
    <name evidence="6" type="ORF">F9U64_17435</name>
</gene>
<evidence type="ECO:0000256" key="4">
    <source>
        <dbReference type="SAM" id="SignalP"/>
    </source>
</evidence>
<dbReference type="InterPro" id="IPR011050">
    <property type="entry name" value="Pectin_lyase_fold/virulence"/>
</dbReference>
<evidence type="ECO:0000313" key="6">
    <source>
        <dbReference type="EMBL" id="KAB8127674.1"/>
    </source>
</evidence>
<dbReference type="PANTHER" id="PTHR42970:SF1">
    <property type="entry name" value="PECTATE LYASE C-RELATED"/>
    <property type="match status" value="1"/>
</dbReference>
<accession>A0A7C8KT52</accession>
<dbReference type="RefSeq" id="WP_153406169.1">
    <property type="nucleotide sequence ID" value="NZ_ML762441.1"/>
</dbReference>
<dbReference type="PANTHER" id="PTHR42970">
    <property type="entry name" value="PECTATE LYASE C-RELATED"/>
    <property type="match status" value="1"/>
</dbReference>
<feature type="domain" description="Fibronectin type-III" evidence="5">
    <location>
        <begin position="913"/>
        <end position="1002"/>
    </location>
</feature>
<organism evidence="6 7">
    <name type="scientific">Gracilibacillus oryzae</name>
    <dbReference type="NCBI Taxonomy" id="1672701"/>
    <lineage>
        <taxon>Bacteria</taxon>
        <taxon>Bacillati</taxon>
        <taxon>Bacillota</taxon>
        <taxon>Bacilli</taxon>
        <taxon>Bacillales</taxon>
        <taxon>Bacillaceae</taxon>
        <taxon>Gracilibacillus</taxon>
    </lineage>
</organism>
<dbReference type="InterPro" id="IPR013783">
    <property type="entry name" value="Ig-like_fold"/>
</dbReference>
<dbReference type="InterPro" id="IPR012334">
    <property type="entry name" value="Pectin_lyas_fold"/>
</dbReference>